<proteinExistence type="predicted"/>
<dbReference type="PANTHER" id="PTHR23504:SF1">
    <property type="entry name" value="GH21943P-RELATED"/>
    <property type="match status" value="1"/>
</dbReference>
<evidence type="ECO:0000313" key="9">
    <source>
        <dbReference type="EMBL" id="PAA59786.1"/>
    </source>
</evidence>
<feature type="transmembrane region" description="Helical" evidence="7">
    <location>
        <begin position="72"/>
        <end position="93"/>
    </location>
</feature>
<dbReference type="PROSITE" id="PS00216">
    <property type="entry name" value="SUGAR_TRANSPORT_1"/>
    <property type="match status" value="1"/>
</dbReference>
<comment type="caution">
    <text evidence="9">The sequence shown here is derived from an EMBL/GenBank/DDBJ whole genome shotgun (WGS) entry which is preliminary data.</text>
</comment>
<feature type="transmembrane region" description="Helical" evidence="7">
    <location>
        <begin position="333"/>
        <end position="355"/>
    </location>
</feature>
<feature type="transmembrane region" description="Helical" evidence="7">
    <location>
        <begin position="100"/>
        <end position="116"/>
    </location>
</feature>
<dbReference type="PANTHER" id="PTHR23504">
    <property type="entry name" value="MAJOR FACILITATOR SUPERFAMILY DOMAIN-CONTAINING PROTEIN 10"/>
    <property type="match status" value="1"/>
</dbReference>
<dbReference type="PROSITE" id="PS50850">
    <property type="entry name" value="MFS"/>
    <property type="match status" value="1"/>
</dbReference>
<dbReference type="InterPro" id="IPR020846">
    <property type="entry name" value="MFS_dom"/>
</dbReference>
<dbReference type="InterPro" id="IPR036259">
    <property type="entry name" value="MFS_trans_sf"/>
</dbReference>
<evidence type="ECO:0000256" key="2">
    <source>
        <dbReference type="ARBA" id="ARBA00022448"/>
    </source>
</evidence>
<feature type="transmembrane region" description="Helical" evidence="7">
    <location>
        <begin position="122"/>
        <end position="143"/>
    </location>
</feature>
<feature type="transmembrane region" description="Helical" evidence="7">
    <location>
        <begin position="279"/>
        <end position="302"/>
    </location>
</feature>
<comment type="subcellular location">
    <subcellularLocation>
        <location evidence="1">Membrane</location>
        <topology evidence="1">Multi-pass membrane protein</topology>
    </subcellularLocation>
</comment>
<evidence type="ECO:0000313" key="10">
    <source>
        <dbReference type="Proteomes" id="UP000215902"/>
    </source>
</evidence>
<evidence type="ECO:0000256" key="1">
    <source>
        <dbReference type="ARBA" id="ARBA00004141"/>
    </source>
</evidence>
<feature type="transmembrane region" description="Helical" evidence="7">
    <location>
        <begin position="376"/>
        <end position="393"/>
    </location>
</feature>
<gene>
    <name evidence="9" type="ORF">BOX15_Mlig003527g1</name>
</gene>
<feature type="transmembrane region" description="Helical" evidence="7">
    <location>
        <begin position="451"/>
        <end position="468"/>
    </location>
</feature>
<feature type="transmembrane region" description="Helical" evidence="7">
    <location>
        <begin position="186"/>
        <end position="206"/>
    </location>
</feature>
<dbReference type="Gene3D" id="1.20.1250.20">
    <property type="entry name" value="MFS general substrate transporter like domains"/>
    <property type="match status" value="1"/>
</dbReference>
<keyword evidence="4 7" id="KW-1133">Transmembrane helix</keyword>
<dbReference type="EMBL" id="NIVC01002230">
    <property type="protein sequence ID" value="PAA59786.1"/>
    <property type="molecule type" value="Genomic_DNA"/>
</dbReference>
<dbReference type="SUPFAM" id="SSF103473">
    <property type="entry name" value="MFS general substrate transporter"/>
    <property type="match status" value="1"/>
</dbReference>
<accession>A0A267EEE0</accession>
<dbReference type="Pfam" id="PF07690">
    <property type="entry name" value="MFS_1"/>
    <property type="match status" value="1"/>
</dbReference>
<dbReference type="InterPro" id="IPR001958">
    <property type="entry name" value="Tet-R_TetA/multi-R_MdtG-like"/>
</dbReference>
<dbReference type="InterPro" id="IPR011701">
    <property type="entry name" value="MFS"/>
</dbReference>
<evidence type="ECO:0000256" key="4">
    <source>
        <dbReference type="ARBA" id="ARBA00022989"/>
    </source>
</evidence>
<dbReference type="OrthoDB" id="419616at2759"/>
<dbReference type="CDD" id="cd17387">
    <property type="entry name" value="MFS_MFSD14"/>
    <property type="match status" value="1"/>
</dbReference>
<organism evidence="9 10">
    <name type="scientific">Macrostomum lignano</name>
    <dbReference type="NCBI Taxonomy" id="282301"/>
    <lineage>
        <taxon>Eukaryota</taxon>
        <taxon>Metazoa</taxon>
        <taxon>Spiralia</taxon>
        <taxon>Lophotrochozoa</taxon>
        <taxon>Platyhelminthes</taxon>
        <taxon>Rhabditophora</taxon>
        <taxon>Macrostomorpha</taxon>
        <taxon>Macrostomida</taxon>
        <taxon>Macrostomidae</taxon>
        <taxon>Macrostomum</taxon>
    </lineage>
</organism>
<protein>
    <recommendedName>
        <fullName evidence="8">Major facilitator superfamily (MFS) profile domain-containing protein</fullName>
    </recommendedName>
</protein>
<keyword evidence="10" id="KW-1185">Reference proteome</keyword>
<evidence type="ECO:0000256" key="5">
    <source>
        <dbReference type="ARBA" id="ARBA00023136"/>
    </source>
</evidence>
<dbReference type="GO" id="GO:0016020">
    <property type="term" value="C:membrane"/>
    <property type="evidence" value="ECO:0007669"/>
    <property type="project" value="UniProtKB-SubCell"/>
</dbReference>
<feature type="transmembrane region" description="Helical" evidence="7">
    <location>
        <begin position="155"/>
        <end position="174"/>
    </location>
</feature>
<feature type="transmembrane region" description="Helical" evidence="7">
    <location>
        <begin position="242"/>
        <end position="267"/>
    </location>
</feature>
<keyword evidence="5 7" id="KW-0472">Membrane</keyword>
<evidence type="ECO:0000259" key="8">
    <source>
        <dbReference type="PROSITE" id="PS50850"/>
    </source>
</evidence>
<feature type="transmembrane region" description="Helical" evidence="7">
    <location>
        <begin position="33"/>
        <end position="52"/>
    </location>
</feature>
<reference evidence="9 10" key="1">
    <citation type="submission" date="2017-06" db="EMBL/GenBank/DDBJ databases">
        <title>A platform for efficient transgenesis in Macrostomum lignano, a flatworm model organism for stem cell research.</title>
        <authorList>
            <person name="Berezikov E."/>
        </authorList>
    </citation>
    <scope>NUCLEOTIDE SEQUENCE [LARGE SCALE GENOMIC DNA]</scope>
    <source>
        <strain evidence="9">DV1</strain>
        <tissue evidence="9">Whole organism</tissue>
    </source>
</reference>
<dbReference type="STRING" id="282301.A0A267EEE0"/>
<evidence type="ECO:0000256" key="3">
    <source>
        <dbReference type="ARBA" id="ARBA00022692"/>
    </source>
</evidence>
<dbReference type="GO" id="GO:0022857">
    <property type="term" value="F:transmembrane transporter activity"/>
    <property type="evidence" value="ECO:0007669"/>
    <property type="project" value="InterPro"/>
</dbReference>
<evidence type="ECO:0000256" key="6">
    <source>
        <dbReference type="SAM" id="MobiDB-lite"/>
    </source>
</evidence>
<dbReference type="InterPro" id="IPR005829">
    <property type="entry name" value="Sugar_transporter_CS"/>
</dbReference>
<name>A0A267EEE0_9PLAT</name>
<dbReference type="PRINTS" id="PR01035">
    <property type="entry name" value="TCRTETA"/>
</dbReference>
<evidence type="ECO:0000256" key="7">
    <source>
        <dbReference type="SAM" id="Phobius"/>
    </source>
</evidence>
<feature type="region of interest" description="Disordered" evidence="6">
    <location>
        <begin position="501"/>
        <end position="533"/>
    </location>
</feature>
<keyword evidence="2" id="KW-0813">Transport</keyword>
<sequence length="533" mass="57653">MHLYRAKHKKKYNPMAFLDWTKRSDASFFQKPSVYHALIVIFLEFFAWGLLTNPMINVLEETFPAHKFLMNGLIQGVKGFLSFLAAPLVGALSDVFGRKTFLLVTVFFTCSPIPFMHVSHWWYFTLITVSGIFSVTFSVVFAYVSDVTTEEDRSWAYGLVSASFAASLITSPAIGAHLGKLYSDNFVVALATFVALLDIFFILTVVPESLSEKNRCVAWGSQISWAKADPFSSLRKMGADQLILMLCITTFLSYLPEAGEYTCFFVYLRLIMGFSEEGVAYFICVVGILSCIAQTAGLSFLIKHCGPKRTIMIGLVFHMLQMGIYGFSSQTFLLWLAGCLAALGSITYPAISAFVSNHAEQDQQGVAQGILTGIRGLCNGLGPALFGFIFYVFEVDLNDAPKMASSPLIPGLAGAANRTAAATVASAGVTALSWQQRMHNFNKAIMPGPPFAFGAVLVLLAILVSVLIPDNPHSSINISVKPGDGHRRTPSLVINYHRLATDDDDPEQQAATSATSAATAGSSSAGAGASSSS</sequence>
<dbReference type="Proteomes" id="UP000215902">
    <property type="component" value="Unassembled WGS sequence"/>
</dbReference>
<feature type="domain" description="Major facilitator superfamily (MFS) profile" evidence="8">
    <location>
        <begin position="33"/>
        <end position="473"/>
    </location>
</feature>
<feature type="compositionally biased region" description="Low complexity" evidence="6">
    <location>
        <begin position="510"/>
        <end position="533"/>
    </location>
</feature>
<dbReference type="AlphaFoldDB" id="A0A267EEE0"/>
<keyword evidence="3 7" id="KW-0812">Transmembrane</keyword>